<reference evidence="2" key="3">
    <citation type="submission" date="2025-09" db="UniProtKB">
        <authorList>
            <consortium name="Ensembl"/>
        </authorList>
    </citation>
    <scope>IDENTIFICATION</scope>
</reference>
<reference evidence="2 3" key="1">
    <citation type="submission" date="2016-06" db="EMBL/GenBank/DDBJ databases">
        <title>Genome of Rhinopithecus bieti.</title>
        <authorList>
            <person name="Wu"/>
            <person name="C.-I. and Zhang"/>
            <person name="Y."/>
        </authorList>
    </citation>
    <scope>NUCLEOTIDE SEQUENCE</scope>
</reference>
<accession>A0A2K6K2B1</accession>
<keyword evidence="3" id="KW-1185">Reference proteome</keyword>
<feature type="region of interest" description="Disordered" evidence="1">
    <location>
        <begin position="26"/>
        <end position="74"/>
    </location>
</feature>
<proteinExistence type="predicted"/>
<dbReference type="OMA" id="TRAPSHK"/>
<organism evidence="2 3">
    <name type="scientific">Rhinopithecus bieti</name>
    <name type="common">Black snub-nosed monkey</name>
    <name type="synonym">Pygathrix bieti</name>
    <dbReference type="NCBI Taxonomy" id="61621"/>
    <lineage>
        <taxon>Eukaryota</taxon>
        <taxon>Metazoa</taxon>
        <taxon>Chordata</taxon>
        <taxon>Craniata</taxon>
        <taxon>Vertebrata</taxon>
        <taxon>Euteleostomi</taxon>
        <taxon>Mammalia</taxon>
        <taxon>Eutheria</taxon>
        <taxon>Euarchontoglires</taxon>
        <taxon>Primates</taxon>
        <taxon>Haplorrhini</taxon>
        <taxon>Catarrhini</taxon>
        <taxon>Cercopithecidae</taxon>
        <taxon>Colobinae</taxon>
        <taxon>Rhinopithecus</taxon>
    </lineage>
</organism>
<name>A0A2K6K2B1_RHIBE</name>
<dbReference type="AlphaFoldDB" id="A0A2K6K2B1"/>
<evidence type="ECO:0000313" key="3">
    <source>
        <dbReference type="Proteomes" id="UP000233180"/>
    </source>
</evidence>
<dbReference type="Proteomes" id="UP000233180">
    <property type="component" value="Unassembled WGS sequence"/>
</dbReference>
<feature type="region of interest" description="Disordered" evidence="1">
    <location>
        <begin position="152"/>
        <end position="285"/>
    </location>
</feature>
<evidence type="ECO:0000313" key="2">
    <source>
        <dbReference type="Ensembl" id="ENSRBIP00000005410.1"/>
    </source>
</evidence>
<dbReference type="GeneTree" id="ENSGT00390000012409"/>
<feature type="compositionally biased region" description="Low complexity" evidence="1">
    <location>
        <begin position="251"/>
        <end position="262"/>
    </location>
</feature>
<evidence type="ECO:0000256" key="1">
    <source>
        <dbReference type="SAM" id="MobiDB-lite"/>
    </source>
</evidence>
<reference evidence="2" key="2">
    <citation type="submission" date="2025-08" db="UniProtKB">
        <authorList>
            <consortium name="Ensembl"/>
        </authorList>
    </citation>
    <scope>IDENTIFICATION</scope>
</reference>
<dbReference type="Ensembl" id="ENSRBIT00000026515.1">
    <property type="protein sequence ID" value="ENSRBIP00000005410.1"/>
    <property type="gene ID" value="ENSRBIG00000024093.1"/>
</dbReference>
<protein>
    <submittedName>
        <fullName evidence="2">Uncharacterized protein</fullName>
    </submittedName>
</protein>
<feature type="region of interest" description="Disordered" evidence="1">
    <location>
        <begin position="384"/>
        <end position="410"/>
    </location>
</feature>
<sequence length="449" mass="46289">MDTAPPHRVSCLPACSTGWGRVSLSVGQPPSSRELGAQRDTRTAQTDQKPPCRGGCWGQPGHPKTGGAPACPTSHPVGHRPRMCILPCGDQTTGCQALSWEMGLGPWAAGTHFLAISTTTWGRKMLAWISELLNSSGTAQSLANAVCEAQTIPGPGLRPQGTPATRAPSHKATPSTPNPWGPEQPQNRYMHPKKGVSGGPSPPPPAASRSGQTPGHEPRVQAPGLGSCGRPASARLPSLHLEKGDGKGTRPLTPLTAAAAGGDRSDVPSAIAAGPGRTPDGHSLPLQCPKLPGSTLAPMVGRGRLGAPMGQGGGGISAWSSWPSCVNVLLPADASLAPSCLYCGLGSSRGEQFCPQGRLASKWRCLCSWLVLPQASGWWSPGRLSRPLQPTGQSHRGGRPALSPQCPRAGDTPACPGQILGATRFRPRSCPLGSPAVLAITTGWSHRSG</sequence>